<dbReference type="Pfam" id="PF08448">
    <property type="entry name" value="PAS_4"/>
    <property type="match status" value="2"/>
</dbReference>
<dbReference type="NCBIfam" id="TIGR00229">
    <property type="entry name" value="sensory_box"/>
    <property type="match status" value="1"/>
</dbReference>
<dbReference type="Gene3D" id="3.30.450.20">
    <property type="entry name" value="PAS domain"/>
    <property type="match status" value="4"/>
</dbReference>
<keyword evidence="5" id="KW-1185">Reference proteome</keyword>
<sequence length="559" mass="61963">MAGSTRCTAPARPFGPTRCSCRLDRGNANPAELEKRYYNFIYQARHNASGAIDGIIVFAFEVTDQVVAREQLTATERANALINQELAAANEELQVANEEIRSSNDDLFRAKLRLRELNQELEARVHDRTARLQQAQAETERQRARLERFFMQAPAAICILDGPEPGVRAGEPRLPGPVSEPRAPGPAHSRGLARNRRPRSVPHVPGGLQHRPDPRRSQHADSLARPEDGVLENRYFDYIQQARFDEAGRIDGVLVFAFEVTEQVEARRRADALQAAALEASEQAVQQRETLYQVFEQTPASVAILRGPEHRFEYLNPGYQALFPGRQLLGLPLAEALPETVEFGFLALLDQVYTTGEPFFGAELPLQSRDAAGNLLPEAFFTFTYQAYHDGGAVVGVSIFAFDVTEQVLARQQTIVLQEEVRQRDAQLQALFEQAPVAIAVLRGPEFVVELANDGMAALWGHTREEVLGKPLLQGMPEIRGQGFEQLLAGVMSSGEAFVAQEQAVELLRHGQARNPVCELCVPAPAQQRRPDYGRGRGSHRRERAGGRPPGSWPGPMPK</sequence>
<feature type="compositionally biased region" description="Basic and acidic residues" evidence="2">
    <location>
        <begin position="210"/>
        <end position="226"/>
    </location>
</feature>
<dbReference type="InterPro" id="IPR000014">
    <property type="entry name" value="PAS"/>
</dbReference>
<comment type="caution">
    <text evidence="4">The sequence shown here is derived from an EMBL/GenBank/DDBJ whole genome shotgun (WGS) entry which is preliminary data.</text>
</comment>
<dbReference type="InterPro" id="IPR035965">
    <property type="entry name" value="PAS-like_dom_sf"/>
</dbReference>
<dbReference type="RefSeq" id="WP_380205043.1">
    <property type="nucleotide sequence ID" value="NZ_JBHTEK010000001.1"/>
</dbReference>
<feature type="region of interest" description="Disordered" evidence="2">
    <location>
        <begin position="162"/>
        <end position="226"/>
    </location>
</feature>
<feature type="coiled-coil region" evidence="1">
    <location>
        <begin position="72"/>
        <end position="138"/>
    </location>
</feature>
<dbReference type="InterPro" id="IPR013656">
    <property type="entry name" value="PAS_4"/>
</dbReference>
<dbReference type="EMBL" id="JBHTEK010000001">
    <property type="protein sequence ID" value="MFC7669547.1"/>
    <property type="molecule type" value="Genomic_DNA"/>
</dbReference>
<name>A0ABW2UAW5_9BACT</name>
<dbReference type="SMART" id="SM00091">
    <property type="entry name" value="PAS"/>
    <property type="match status" value="2"/>
</dbReference>
<evidence type="ECO:0000259" key="3">
    <source>
        <dbReference type="PROSITE" id="PS50112"/>
    </source>
</evidence>
<organism evidence="4 5">
    <name type="scientific">Hymenobacter humi</name>
    <dbReference type="NCBI Taxonomy" id="1411620"/>
    <lineage>
        <taxon>Bacteria</taxon>
        <taxon>Pseudomonadati</taxon>
        <taxon>Bacteroidota</taxon>
        <taxon>Cytophagia</taxon>
        <taxon>Cytophagales</taxon>
        <taxon>Hymenobacteraceae</taxon>
        <taxon>Hymenobacter</taxon>
    </lineage>
</organism>
<evidence type="ECO:0000256" key="1">
    <source>
        <dbReference type="SAM" id="Coils"/>
    </source>
</evidence>
<protein>
    <submittedName>
        <fullName evidence="4">PAS domain-containing protein</fullName>
    </submittedName>
</protein>
<gene>
    <name evidence="4" type="ORF">ACFQT0_20915</name>
</gene>
<dbReference type="SUPFAM" id="SSF55785">
    <property type="entry name" value="PYP-like sensor domain (PAS domain)"/>
    <property type="match status" value="2"/>
</dbReference>
<dbReference type="Proteomes" id="UP001596513">
    <property type="component" value="Unassembled WGS sequence"/>
</dbReference>
<feature type="region of interest" description="Disordered" evidence="2">
    <location>
        <begin position="526"/>
        <end position="559"/>
    </location>
</feature>
<feature type="domain" description="PAS" evidence="3">
    <location>
        <begin position="424"/>
        <end position="473"/>
    </location>
</feature>
<proteinExistence type="predicted"/>
<evidence type="ECO:0000313" key="5">
    <source>
        <dbReference type="Proteomes" id="UP001596513"/>
    </source>
</evidence>
<evidence type="ECO:0000313" key="4">
    <source>
        <dbReference type="EMBL" id="MFC7669547.1"/>
    </source>
</evidence>
<dbReference type="PROSITE" id="PS50112">
    <property type="entry name" value="PAS"/>
    <property type="match status" value="1"/>
</dbReference>
<feature type="compositionally biased region" description="Basic residues" evidence="2">
    <location>
        <begin position="191"/>
        <end position="200"/>
    </location>
</feature>
<accession>A0ABW2UAW5</accession>
<keyword evidence="1" id="KW-0175">Coiled coil</keyword>
<evidence type="ECO:0000256" key="2">
    <source>
        <dbReference type="SAM" id="MobiDB-lite"/>
    </source>
</evidence>
<reference evidence="5" key="1">
    <citation type="journal article" date="2019" name="Int. J. Syst. Evol. Microbiol.">
        <title>The Global Catalogue of Microorganisms (GCM) 10K type strain sequencing project: providing services to taxonomists for standard genome sequencing and annotation.</title>
        <authorList>
            <consortium name="The Broad Institute Genomics Platform"/>
            <consortium name="The Broad Institute Genome Sequencing Center for Infectious Disease"/>
            <person name="Wu L."/>
            <person name="Ma J."/>
        </authorList>
    </citation>
    <scope>NUCLEOTIDE SEQUENCE [LARGE SCALE GENOMIC DNA]</scope>
    <source>
        <strain evidence="5">JCM 19635</strain>
    </source>
</reference>